<feature type="transmembrane region" description="Helical" evidence="1">
    <location>
        <begin position="57"/>
        <end position="81"/>
    </location>
</feature>
<proteinExistence type="predicted"/>
<dbReference type="KEGG" id="cpi:Cpin_3274"/>
<dbReference type="EMBL" id="CP001699">
    <property type="protein sequence ID" value="ACU60741.1"/>
    <property type="molecule type" value="Genomic_DNA"/>
</dbReference>
<evidence type="ECO:0000313" key="3">
    <source>
        <dbReference type="Proteomes" id="UP000002215"/>
    </source>
</evidence>
<evidence type="ECO:0000313" key="2">
    <source>
        <dbReference type="EMBL" id="ACU60741.1"/>
    </source>
</evidence>
<keyword evidence="1" id="KW-0812">Transmembrane</keyword>
<keyword evidence="1" id="KW-0472">Membrane</keyword>
<organism evidence="2 3">
    <name type="scientific">Chitinophaga pinensis (strain ATCC 43595 / DSM 2588 / LMG 13176 / NBRC 15968 / NCIMB 11800 / UQM 2034)</name>
    <dbReference type="NCBI Taxonomy" id="485918"/>
    <lineage>
        <taxon>Bacteria</taxon>
        <taxon>Pseudomonadati</taxon>
        <taxon>Bacteroidota</taxon>
        <taxon>Chitinophagia</taxon>
        <taxon>Chitinophagales</taxon>
        <taxon>Chitinophagaceae</taxon>
        <taxon>Chitinophaga</taxon>
    </lineage>
</organism>
<keyword evidence="1" id="KW-1133">Transmembrane helix</keyword>
<protein>
    <submittedName>
        <fullName evidence="2">Uncharacterized protein</fullName>
    </submittedName>
</protein>
<accession>A0A979GV12</accession>
<feature type="transmembrane region" description="Helical" evidence="1">
    <location>
        <begin position="113"/>
        <end position="133"/>
    </location>
</feature>
<reference evidence="2 3" key="2">
    <citation type="journal article" date="2010" name="Stand. Genomic Sci.">
        <title>Complete genome sequence of Chitinophaga pinensis type strain (UQM 2034).</title>
        <authorList>
            <person name="Glavina Del Rio T."/>
            <person name="Abt B."/>
            <person name="Spring S."/>
            <person name="Lapidus A."/>
            <person name="Nolan M."/>
            <person name="Tice H."/>
            <person name="Copeland A."/>
            <person name="Cheng J.F."/>
            <person name="Chen F."/>
            <person name="Bruce D."/>
            <person name="Goodwin L."/>
            <person name="Pitluck S."/>
            <person name="Ivanova N."/>
            <person name="Mavromatis K."/>
            <person name="Mikhailova N."/>
            <person name="Pati A."/>
            <person name="Chen A."/>
            <person name="Palaniappan K."/>
            <person name="Land M."/>
            <person name="Hauser L."/>
            <person name="Chang Y.J."/>
            <person name="Jeffries C.D."/>
            <person name="Chain P."/>
            <person name="Saunders E."/>
            <person name="Detter J.C."/>
            <person name="Brettin T."/>
            <person name="Rohde M."/>
            <person name="Goker M."/>
            <person name="Bristow J."/>
            <person name="Eisen J.A."/>
            <person name="Markowitz V."/>
            <person name="Hugenholtz P."/>
            <person name="Kyrpides N.C."/>
            <person name="Klenk H.P."/>
            <person name="Lucas S."/>
        </authorList>
    </citation>
    <scope>NUCLEOTIDE SEQUENCE [LARGE SCALE GENOMIC DNA]</scope>
    <source>
        <strain evidence="3">ATCC 43595 / DSM 2588 / LMG 13176 / NBRC 15968 / NCIMB 11800 / UQM 2034</strain>
    </source>
</reference>
<dbReference type="Proteomes" id="UP000002215">
    <property type="component" value="Chromosome"/>
</dbReference>
<evidence type="ECO:0000256" key="1">
    <source>
        <dbReference type="SAM" id="Phobius"/>
    </source>
</evidence>
<name>A0A979GV12_CHIPD</name>
<gene>
    <name evidence="2" type="ordered locus">Cpin_3274</name>
</gene>
<dbReference type="RefSeq" id="WP_012790917.1">
    <property type="nucleotide sequence ID" value="NC_013132.1"/>
</dbReference>
<sequence length="134" mass="15235">METVHINLNDKQKTDDVIAKQFVQVKAQAIPYNNATQTLSLWQQFLQYAEAQQPNRFGWLAFSFFMQGCVLVPITLMIVVMRGNPFELWIPCLVGFVITETTNLAAMPTKVTIPVFWAGVIIDLLVIASCFLFY</sequence>
<reference evidence="3" key="1">
    <citation type="submission" date="2009-08" db="EMBL/GenBank/DDBJ databases">
        <title>The complete genome of Chitinophaga pinensis DSM 2588.</title>
        <authorList>
            <consortium name="US DOE Joint Genome Institute (JGI-PGF)"/>
            <person name="Lucas S."/>
            <person name="Copeland A."/>
            <person name="Lapidus A."/>
            <person name="Glavina del Rio T."/>
            <person name="Dalin E."/>
            <person name="Tice H."/>
            <person name="Bruce D."/>
            <person name="Goodwin L."/>
            <person name="Pitluck S."/>
            <person name="Kyrpides N."/>
            <person name="Mavromatis K."/>
            <person name="Ivanova N."/>
            <person name="Mikhailova N."/>
            <person name="Sims D."/>
            <person name="Meinche L."/>
            <person name="Brettin T."/>
            <person name="Detter J.C."/>
            <person name="Han C."/>
            <person name="Larimer F."/>
            <person name="Land M."/>
            <person name="Hauser L."/>
            <person name="Markowitz V."/>
            <person name="Cheng J.-F."/>
            <person name="Hugenholtz P."/>
            <person name="Woyke T."/>
            <person name="Wu D."/>
            <person name="Spring S."/>
            <person name="Klenk H.-P."/>
            <person name="Eisen J.A."/>
        </authorList>
    </citation>
    <scope>NUCLEOTIDE SEQUENCE [LARGE SCALE GENOMIC DNA]</scope>
    <source>
        <strain evidence="3">ATCC 43595 / DSM 2588 / LMG 13176 / NBRC 15968 / NCIMB 11800 / UQM 2034</strain>
    </source>
</reference>
<dbReference type="AlphaFoldDB" id="A0A979GV12"/>
<dbReference type="OrthoDB" id="664387at2"/>